<dbReference type="Pfam" id="PF02470">
    <property type="entry name" value="MlaD"/>
    <property type="match status" value="1"/>
</dbReference>
<dbReference type="PRINTS" id="PR01782">
    <property type="entry name" value="MCEVIRFACTOR"/>
</dbReference>
<keyword evidence="2" id="KW-0812">Transmembrane</keyword>
<dbReference type="GO" id="GO:0005576">
    <property type="term" value="C:extracellular region"/>
    <property type="evidence" value="ECO:0007669"/>
    <property type="project" value="TreeGrafter"/>
</dbReference>
<reference evidence="4" key="1">
    <citation type="submission" date="2014-01" db="EMBL/GenBank/DDBJ databases">
        <authorList>
            <person name="Brown-Elliot B."/>
            <person name="Wallace R."/>
            <person name="Lenaerts A."/>
            <person name="Ordway D."/>
            <person name="DeGroote M.A."/>
            <person name="Parker T."/>
            <person name="Sizemore C."/>
            <person name="Tallon L.J."/>
            <person name="Sadzewicz L.K."/>
            <person name="Sengamalay N."/>
            <person name="Fraser C.M."/>
            <person name="Hine E."/>
            <person name="Shefchek K.A."/>
            <person name="Das S.P."/>
            <person name="Tettelin H."/>
        </authorList>
    </citation>
    <scope>NUCLEOTIDE SEQUENCE [LARGE SCALE GENOMIC DNA]</scope>
    <source>
        <strain evidence="4">4042</strain>
    </source>
</reference>
<dbReference type="InterPro" id="IPR005693">
    <property type="entry name" value="Mce"/>
</dbReference>
<keyword evidence="2" id="KW-1133">Transmembrane helix</keyword>
<dbReference type="InterPro" id="IPR052336">
    <property type="entry name" value="MlaD_Phospholipid_Transporter"/>
</dbReference>
<dbReference type="EMBL" id="JAOB01000013">
    <property type="protein sequence ID" value="EUA68912.1"/>
    <property type="molecule type" value="Genomic_DNA"/>
</dbReference>
<proteinExistence type="predicted"/>
<evidence type="ECO:0000256" key="2">
    <source>
        <dbReference type="SAM" id="Phobius"/>
    </source>
</evidence>
<feature type="transmembrane region" description="Helical" evidence="2">
    <location>
        <begin position="12"/>
        <end position="30"/>
    </location>
</feature>
<keyword evidence="2" id="KW-0472">Membrane</keyword>
<evidence type="ECO:0000256" key="1">
    <source>
        <dbReference type="SAM" id="MobiDB-lite"/>
    </source>
</evidence>
<protein>
    <submittedName>
        <fullName evidence="4">Mce related family protein</fullName>
    </submittedName>
</protein>
<dbReference type="PATRIC" id="fig|1299334.3.peg.1596"/>
<comment type="caution">
    <text evidence="4">The sequence shown here is derived from an EMBL/GenBank/DDBJ whole genome shotgun (WGS) entry which is preliminary data.</text>
</comment>
<feature type="compositionally biased region" description="Polar residues" evidence="1">
    <location>
        <begin position="148"/>
        <end position="157"/>
    </location>
</feature>
<evidence type="ECO:0000313" key="4">
    <source>
        <dbReference type="EMBL" id="EUA68912.1"/>
    </source>
</evidence>
<dbReference type="PANTHER" id="PTHR33371">
    <property type="entry name" value="INTERMEMBRANE PHOSPHOLIPID TRANSPORT SYSTEM BINDING PROTEIN MLAD-RELATED"/>
    <property type="match status" value="1"/>
</dbReference>
<accession>X8DJV1</accession>
<dbReference type="PANTHER" id="PTHR33371:SF18">
    <property type="entry name" value="MCE-FAMILY PROTEIN MCE3C"/>
    <property type="match status" value="1"/>
</dbReference>
<dbReference type="InterPro" id="IPR003399">
    <property type="entry name" value="Mce/MlaD"/>
</dbReference>
<name>X8DJV1_MYCXE</name>
<evidence type="ECO:0000259" key="3">
    <source>
        <dbReference type="Pfam" id="PF02470"/>
    </source>
</evidence>
<feature type="domain" description="Mce/MlaD" evidence="3">
    <location>
        <begin position="39"/>
        <end position="112"/>
    </location>
</feature>
<dbReference type="AlphaFoldDB" id="X8DJV1"/>
<organism evidence="4">
    <name type="scientific">Mycobacterium xenopi 4042</name>
    <dbReference type="NCBI Taxonomy" id="1299334"/>
    <lineage>
        <taxon>Bacteria</taxon>
        <taxon>Bacillati</taxon>
        <taxon>Actinomycetota</taxon>
        <taxon>Actinomycetes</taxon>
        <taxon>Mycobacteriales</taxon>
        <taxon>Mycobacteriaceae</taxon>
        <taxon>Mycobacterium</taxon>
    </lineage>
</organism>
<sequence>MRILTEFNRSRVGLMGIVVTLLVIGVGQSFTSLPLLTATPTYYAQFSDTGGLSKGDKVQIAGVNVGLVRSLAIQGNKVLIGFSLTGRTIGSQSRAAIRTDTILGRKNMAIEPRGSNPLRPNGVLSLGKRRRHTRSTMRSLTLPRRQPAGTSTPSSAR</sequence>
<feature type="region of interest" description="Disordered" evidence="1">
    <location>
        <begin position="109"/>
        <end position="157"/>
    </location>
</feature>
<gene>
    <name evidence="4" type="ORF">I553_2100</name>
</gene>